<organism evidence="1">
    <name type="scientific">marine sediment metagenome</name>
    <dbReference type="NCBI Taxonomy" id="412755"/>
    <lineage>
        <taxon>unclassified sequences</taxon>
        <taxon>metagenomes</taxon>
        <taxon>ecological metagenomes</taxon>
    </lineage>
</organism>
<sequence length="168" mass="20257">MSLMIREFKILKNGGNIRIMLIPRIEEKTTELLDFHLKNELKKKIVFRHLVSWDLHMVYRLESKILNISVNDPYINLNLEDKLPEIPVPWFALNFEEFNQRTETLWSFNDNPNILFWKTLFQKTREELLKYFSKILERNGRDKHSETLQLLGGCLNHTRTHLEQLKSY</sequence>
<proteinExistence type="predicted"/>
<dbReference type="EMBL" id="LAZR01043331">
    <property type="protein sequence ID" value="KKL07340.1"/>
    <property type="molecule type" value="Genomic_DNA"/>
</dbReference>
<protein>
    <submittedName>
        <fullName evidence="1">Uncharacterized protein</fullName>
    </submittedName>
</protein>
<evidence type="ECO:0000313" key="1">
    <source>
        <dbReference type="EMBL" id="KKL07340.1"/>
    </source>
</evidence>
<name>A0A0F9AD61_9ZZZZ</name>
<dbReference type="AlphaFoldDB" id="A0A0F9AD61"/>
<comment type="caution">
    <text evidence="1">The sequence shown here is derived from an EMBL/GenBank/DDBJ whole genome shotgun (WGS) entry which is preliminary data.</text>
</comment>
<accession>A0A0F9AD61</accession>
<reference evidence="1" key="1">
    <citation type="journal article" date="2015" name="Nature">
        <title>Complex archaea that bridge the gap between prokaryotes and eukaryotes.</title>
        <authorList>
            <person name="Spang A."/>
            <person name="Saw J.H."/>
            <person name="Jorgensen S.L."/>
            <person name="Zaremba-Niedzwiedzka K."/>
            <person name="Martijn J."/>
            <person name="Lind A.E."/>
            <person name="van Eijk R."/>
            <person name="Schleper C."/>
            <person name="Guy L."/>
            <person name="Ettema T.J."/>
        </authorList>
    </citation>
    <scope>NUCLEOTIDE SEQUENCE</scope>
</reference>
<gene>
    <name evidence="1" type="ORF">LCGC14_2587010</name>
</gene>